<reference evidence="3 4" key="1">
    <citation type="submission" date="2020-04" db="EMBL/GenBank/DDBJ databases">
        <authorList>
            <person name="De Canck E."/>
        </authorList>
    </citation>
    <scope>NUCLEOTIDE SEQUENCE [LARGE SCALE GENOMIC DNA]</scope>
    <source>
        <strain evidence="3 4">LMG 1861</strain>
    </source>
</reference>
<feature type="compositionally biased region" description="Polar residues" evidence="1">
    <location>
        <begin position="156"/>
        <end position="166"/>
    </location>
</feature>
<keyword evidence="2" id="KW-0472">Membrane</keyword>
<keyword evidence="2" id="KW-1133">Transmembrane helix</keyword>
<feature type="region of interest" description="Disordered" evidence="1">
    <location>
        <begin position="144"/>
        <end position="166"/>
    </location>
</feature>
<feature type="transmembrane region" description="Helical" evidence="2">
    <location>
        <begin position="118"/>
        <end position="135"/>
    </location>
</feature>
<dbReference type="AlphaFoldDB" id="A0A6S7E2X2"/>
<keyword evidence="2" id="KW-0812">Transmembrane</keyword>
<protein>
    <submittedName>
        <fullName evidence="3">Uncharacterized protein</fullName>
    </submittedName>
</protein>
<proteinExistence type="predicted"/>
<accession>A0A6S7E2X2</accession>
<name>A0A6S7E2X2_9BURK</name>
<evidence type="ECO:0000313" key="3">
    <source>
        <dbReference type="EMBL" id="CAB3894024.1"/>
    </source>
</evidence>
<evidence type="ECO:0000313" key="4">
    <source>
        <dbReference type="Proteomes" id="UP000494105"/>
    </source>
</evidence>
<dbReference type="Proteomes" id="UP000494105">
    <property type="component" value="Unassembled WGS sequence"/>
</dbReference>
<evidence type="ECO:0000256" key="2">
    <source>
        <dbReference type="SAM" id="Phobius"/>
    </source>
</evidence>
<dbReference type="RefSeq" id="WP_175129301.1">
    <property type="nucleotide sequence ID" value="NZ_CADILD010000002.1"/>
</dbReference>
<evidence type="ECO:0000256" key="1">
    <source>
        <dbReference type="SAM" id="MobiDB-lite"/>
    </source>
</evidence>
<organism evidence="3 4">
    <name type="scientific">Achromobacter piechaudii</name>
    <dbReference type="NCBI Taxonomy" id="72556"/>
    <lineage>
        <taxon>Bacteria</taxon>
        <taxon>Pseudomonadati</taxon>
        <taxon>Pseudomonadota</taxon>
        <taxon>Betaproteobacteria</taxon>
        <taxon>Burkholderiales</taxon>
        <taxon>Alcaligenaceae</taxon>
        <taxon>Achromobacter</taxon>
    </lineage>
</organism>
<sequence length="166" mass="17119">MSTESRSTVPKWQAKIWLGLGVALTALLMSILLLVALTQMRVLTVIQGGGGDPAFVASTLGSSNLILLRIIVILIGGGIAFAGLGVAFFSHESATTVSVGEAPAIAVPNVHLASRSPGTIAVFVGAVVIICALFAKTTAHYVGPSTTEEQREGDPQTGQNFKQPPP</sequence>
<dbReference type="EMBL" id="CADILD010000002">
    <property type="protein sequence ID" value="CAB3894024.1"/>
    <property type="molecule type" value="Genomic_DNA"/>
</dbReference>
<gene>
    <name evidence="3" type="ORF">LMG1861_03958</name>
</gene>
<feature type="transmembrane region" description="Helical" evidence="2">
    <location>
        <begin position="66"/>
        <end position="89"/>
    </location>
</feature>
<feature type="transmembrane region" description="Helical" evidence="2">
    <location>
        <begin position="16"/>
        <end position="37"/>
    </location>
</feature>